<feature type="compositionally biased region" description="Basic and acidic residues" evidence="1">
    <location>
        <begin position="18"/>
        <end position="32"/>
    </location>
</feature>
<proteinExistence type="predicted"/>
<accession>A0A919XBU8</accession>
<protein>
    <submittedName>
        <fullName evidence="2">Uncharacterized protein</fullName>
    </submittedName>
</protein>
<keyword evidence="3" id="KW-1185">Reference proteome</keyword>
<evidence type="ECO:0000313" key="2">
    <source>
        <dbReference type="EMBL" id="GIO29281.1"/>
    </source>
</evidence>
<evidence type="ECO:0000313" key="3">
    <source>
        <dbReference type="Proteomes" id="UP000679779"/>
    </source>
</evidence>
<gene>
    <name evidence="2" type="ORF">J2TS6_04220</name>
</gene>
<dbReference type="Proteomes" id="UP000679779">
    <property type="component" value="Unassembled WGS sequence"/>
</dbReference>
<organism evidence="2 3">
    <name type="scientific">Paenibacillus albilobatus</name>
    <dbReference type="NCBI Taxonomy" id="2716884"/>
    <lineage>
        <taxon>Bacteria</taxon>
        <taxon>Bacillati</taxon>
        <taxon>Bacillota</taxon>
        <taxon>Bacilli</taxon>
        <taxon>Bacillales</taxon>
        <taxon>Paenibacillaceae</taxon>
        <taxon>Paenibacillus</taxon>
    </lineage>
</organism>
<dbReference type="AlphaFoldDB" id="A0A919XBU8"/>
<evidence type="ECO:0000256" key="1">
    <source>
        <dbReference type="SAM" id="MobiDB-lite"/>
    </source>
</evidence>
<name>A0A919XBU8_9BACL</name>
<feature type="region of interest" description="Disordered" evidence="1">
    <location>
        <begin position="1"/>
        <end position="32"/>
    </location>
</feature>
<comment type="caution">
    <text evidence="2">The sequence shown here is derived from an EMBL/GenBank/DDBJ whole genome shotgun (WGS) entry which is preliminary data.</text>
</comment>
<sequence length="52" mass="6000">MRFLNSSAGAKYPSEGSRLNDDVRTHGSKIDTAHRNVSMHNVHFDRKIYIRI</sequence>
<reference evidence="2" key="1">
    <citation type="submission" date="2021-03" db="EMBL/GenBank/DDBJ databases">
        <title>Antimicrobial resistance genes in bacteria isolated from Japanese honey, and their potential for conferring macrolide and lincosamide resistance in the American foulbrood pathogen Paenibacillus larvae.</title>
        <authorList>
            <person name="Okamoto M."/>
            <person name="Kumagai M."/>
            <person name="Kanamori H."/>
            <person name="Takamatsu D."/>
        </authorList>
    </citation>
    <scope>NUCLEOTIDE SEQUENCE</scope>
    <source>
        <strain evidence="2">J2TS6</strain>
    </source>
</reference>
<dbReference type="EMBL" id="BORQ01000001">
    <property type="protein sequence ID" value="GIO29281.1"/>
    <property type="molecule type" value="Genomic_DNA"/>
</dbReference>